<evidence type="ECO:0000256" key="1">
    <source>
        <dbReference type="SAM" id="Phobius"/>
    </source>
</evidence>
<keyword evidence="1" id="KW-0472">Membrane</keyword>
<feature type="transmembrane region" description="Helical" evidence="1">
    <location>
        <begin position="87"/>
        <end position="106"/>
    </location>
</feature>
<name>A0ABS4SE63_9PROT</name>
<feature type="transmembrane region" description="Helical" evidence="1">
    <location>
        <begin position="19"/>
        <end position="37"/>
    </location>
</feature>
<dbReference type="InterPro" id="IPR046289">
    <property type="entry name" value="DUF6326"/>
</dbReference>
<proteinExistence type="predicted"/>
<evidence type="ECO:0000313" key="3">
    <source>
        <dbReference type="Proteomes" id="UP000781958"/>
    </source>
</evidence>
<keyword evidence="1" id="KW-0812">Transmembrane</keyword>
<dbReference type="RefSeq" id="WP_209763520.1">
    <property type="nucleotide sequence ID" value="NZ_JAGINP010000001.1"/>
</dbReference>
<protein>
    <submittedName>
        <fullName evidence="2">Uncharacterized protein YaaW (UPF0174 family)</fullName>
    </submittedName>
</protein>
<reference evidence="2 3" key="1">
    <citation type="submission" date="2021-03" db="EMBL/GenBank/DDBJ databases">
        <title>Genomic Encyclopedia of Type Strains, Phase III (KMG-III): the genomes of soil and plant-associated and newly described type strains.</title>
        <authorList>
            <person name="Whitman W."/>
        </authorList>
    </citation>
    <scope>NUCLEOTIDE SEQUENCE [LARGE SCALE GENOMIC DNA]</scope>
    <source>
        <strain evidence="2 3">IMMIB AFH-6</strain>
    </source>
</reference>
<evidence type="ECO:0000313" key="2">
    <source>
        <dbReference type="EMBL" id="MBP2290867.1"/>
    </source>
</evidence>
<sequence>MDSITNATGAPTEGKRLSLLWVFAMLNYLYCDIVTLMDPNLLKQFLSGTVEGMQIDQMFLLVASVLMEIPIVMVLLSRVLTHRANRLANIIAGAIMTAVQLATLLSGTPTPYYVFFSIVEIATTLFIVQYAWRWTAPQSDQSDRGVQPSRA</sequence>
<keyword evidence="3" id="KW-1185">Reference proteome</keyword>
<dbReference type="Proteomes" id="UP000781958">
    <property type="component" value="Unassembled WGS sequence"/>
</dbReference>
<feature type="transmembrane region" description="Helical" evidence="1">
    <location>
        <begin position="57"/>
        <end position="80"/>
    </location>
</feature>
<gene>
    <name evidence="2" type="ORF">J2851_000604</name>
</gene>
<comment type="caution">
    <text evidence="2">The sequence shown here is derived from an EMBL/GenBank/DDBJ whole genome shotgun (WGS) entry which is preliminary data.</text>
</comment>
<organism evidence="2 3">
    <name type="scientific">Azospirillum rugosum</name>
    <dbReference type="NCBI Taxonomy" id="416170"/>
    <lineage>
        <taxon>Bacteria</taxon>
        <taxon>Pseudomonadati</taxon>
        <taxon>Pseudomonadota</taxon>
        <taxon>Alphaproteobacteria</taxon>
        <taxon>Rhodospirillales</taxon>
        <taxon>Azospirillaceae</taxon>
        <taxon>Azospirillum</taxon>
    </lineage>
</organism>
<dbReference type="EMBL" id="JAGINP010000001">
    <property type="protein sequence ID" value="MBP2290867.1"/>
    <property type="molecule type" value="Genomic_DNA"/>
</dbReference>
<feature type="transmembrane region" description="Helical" evidence="1">
    <location>
        <begin position="112"/>
        <end position="132"/>
    </location>
</feature>
<keyword evidence="1" id="KW-1133">Transmembrane helix</keyword>
<accession>A0ABS4SE63</accession>
<dbReference type="Pfam" id="PF19851">
    <property type="entry name" value="DUF6326"/>
    <property type="match status" value="1"/>
</dbReference>